<keyword evidence="2" id="KW-0472">Membrane</keyword>
<evidence type="ECO:0000313" key="4">
    <source>
        <dbReference type="Proteomes" id="UP001501407"/>
    </source>
</evidence>
<comment type="caution">
    <text evidence="3">The sequence shown here is derived from an EMBL/GenBank/DDBJ whole genome shotgun (WGS) entry which is preliminary data.</text>
</comment>
<accession>A0ABP9MD16</accession>
<protein>
    <submittedName>
        <fullName evidence="3">Uncharacterized protein</fullName>
    </submittedName>
</protein>
<evidence type="ECO:0000313" key="3">
    <source>
        <dbReference type="EMBL" id="GAA5092606.1"/>
    </source>
</evidence>
<dbReference type="Proteomes" id="UP001501407">
    <property type="component" value="Unassembled WGS sequence"/>
</dbReference>
<keyword evidence="2" id="KW-1133">Transmembrane helix</keyword>
<evidence type="ECO:0000256" key="1">
    <source>
        <dbReference type="SAM" id="MobiDB-lite"/>
    </source>
</evidence>
<keyword evidence="2" id="KW-0812">Transmembrane</keyword>
<evidence type="ECO:0000256" key="2">
    <source>
        <dbReference type="SAM" id="Phobius"/>
    </source>
</evidence>
<feature type="transmembrane region" description="Helical" evidence="2">
    <location>
        <begin position="74"/>
        <end position="97"/>
    </location>
</feature>
<dbReference type="EMBL" id="BAABKZ010000002">
    <property type="protein sequence ID" value="GAA5092606.1"/>
    <property type="molecule type" value="Genomic_DNA"/>
</dbReference>
<proteinExistence type="predicted"/>
<reference evidence="4" key="1">
    <citation type="journal article" date="2019" name="Int. J. Syst. Evol. Microbiol.">
        <title>The Global Catalogue of Microorganisms (GCM) 10K type strain sequencing project: providing services to taxonomists for standard genome sequencing and annotation.</title>
        <authorList>
            <consortium name="The Broad Institute Genomics Platform"/>
            <consortium name="The Broad Institute Genome Sequencing Center for Infectious Disease"/>
            <person name="Wu L."/>
            <person name="Ma J."/>
        </authorList>
    </citation>
    <scope>NUCLEOTIDE SEQUENCE [LARGE SCALE GENOMIC DNA]</scope>
    <source>
        <strain evidence="4">JCM 18959</strain>
    </source>
</reference>
<gene>
    <name evidence="3" type="ORF">GCM10025760_21510</name>
</gene>
<organism evidence="3 4">
    <name type="scientific">Microbacterium yannicii</name>
    <dbReference type="NCBI Taxonomy" id="671622"/>
    <lineage>
        <taxon>Bacteria</taxon>
        <taxon>Bacillati</taxon>
        <taxon>Actinomycetota</taxon>
        <taxon>Actinomycetes</taxon>
        <taxon>Micrococcales</taxon>
        <taxon>Microbacteriaceae</taxon>
        <taxon>Microbacterium</taxon>
    </lineage>
</organism>
<sequence length="509" mass="54283">MTAEPRDGGAGIGSGSIDAVAVAKGYAPAMGSSGGSSGSGRGRTRRTADTVGGYARDNERHRASRRPRWRHRRIGAAVLTVIVGAAAITSLPAVAAASTSTPDVRLSAVPSPSPSDSDGNAADVMRAVAAYERAFAEEDCDGFVAATTTAYRERIGLGDCEVFAQYAGDRAEILESLELTPISAVGLGRGTMAALLHTAAQSYIDENGRPVATPVTLEADHRYHLVRADGAWKVDALHDVTDGRTEGQLTSAEKQAVARTMSDWRAAYSSGDCAALEASTTAGYRELMAWTDCPAFEQSISDQNAYCPMDVHPEDMRYRTNVDPHMGEIIVDVVEVCTLDVDESGAPIDPPYEAGAPYRYHLVDEDGTWKIAEGENGAAAEDEPSNANERAAIETMRAYNDAWLEVDCDAYLASTTASFRTALNTSGCAAFGPASRSYSESIANFALTPTDIERSSATKFEIKSHETYDSLTDADGQVMDAPIPVDEYWVYTVVLVDGIWVITDVVMLL</sequence>
<feature type="region of interest" description="Disordered" evidence="1">
    <location>
        <begin position="29"/>
        <end position="68"/>
    </location>
</feature>
<feature type="compositionally biased region" description="Gly residues" evidence="1">
    <location>
        <begin position="32"/>
        <end position="41"/>
    </location>
</feature>
<keyword evidence="4" id="KW-1185">Reference proteome</keyword>
<name>A0ABP9MD16_9MICO</name>